<sequence>MTHNCDTHGFISALRACAKKKDLSQGIRIHNSILEKGLLKQCADDLITMYAKCGQLEKAKELLDLYKSSDIFSWTDLIRGYVRNGQNQEALNCFDCMEQEGLCPNAATFTCILKVCANMRLTNKGEQIHDVIIKRGLLEKDIVLGNALVDMHVKLGNLSRALSVLDDLPVRDVVSWSTLIAGYAEHGQYEQALNSYHCMQLEGLSPDVITLTCMLKACANTRQNDKGEQIHDEIIRQGLLDTDVVLGNTLVDMYIKCGAFAKAERLLRELPIRDVVSWSALIAGYAQVGQGAQALMCFEQMQEEGLSPDAMTFACILKACGSMKVVDEGEKIHEEIVRWGLLKNNVVLGNALLHMYVKFGNLDRAYEVLKTLSPRDVVSWSTLIAGYAQDGQGEQALKCYEQMLNDGHSPNAITYICTLKACGHIGAVNKGQQIHDEVARQGLLNNNVMLGNAVADMYVKCDALEKAWRVLEELPVQNAVSWNVIISGYAKQGQAESALESFEMMHRNGLLADSVTFLGVLKACGSKGAVEKGEQIHNLITRMGLLSNNLVLGNAIINMYAKCGALTKAQGVLEALSTQDVVSWNTLISGYIEQGQVEEALNCYGKMQRVGLSPNSVTFLCILRGCTDSGAFDKGIEIHEQIARQGLLGTSPELGVAILNMYAELGDIEKAYQVLNELHLHNIVLWNTLIGGYAKQGKGEQVLKCFREMQLQGLLPDAMTLVHVLRAYGIMGRPNDAQLCFMNMKHKYGIMPKTEHFTCLIDILAKSGYLDQAAAIIQKTPSFICTAACWSALLTACQKLGDVNVGIWAFEQALKNR</sequence>
<dbReference type="PROSITE" id="PS51375">
    <property type="entry name" value="PPR"/>
    <property type="match status" value="10"/>
</dbReference>
<dbReference type="FunFam" id="1.25.40.10:FF:000381">
    <property type="entry name" value="Pentatricopeptide repeat-containing protein"/>
    <property type="match status" value="1"/>
</dbReference>
<dbReference type="FunFam" id="1.25.40.10:FF:000158">
    <property type="entry name" value="pentatricopeptide repeat-containing protein At2g33680"/>
    <property type="match status" value="1"/>
</dbReference>
<keyword evidence="4" id="KW-1185">Reference proteome</keyword>
<dbReference type="InterPro" id="IPR002885">
    <property type="entry name" value="PPR_rpt"/>
</dbReference>
<organism evidence="3 4">
    <name type="scientific">Ceratopteris richardii</name>
    <name type="common">Triangle waterfern</name>
    <dbReference type="NCBI Taxonomy" id="49495"/>
    <lineage>
        <taxon>Eukaryota</taxon>
        <taxon>Viridiplantae</taxon>
        <taxon>Streptophyta</taxon>
        <taxon>Embryophyta</taxon>
        <taxon>Tracheophyta</taxon>
        <taxon>Polypodiopsida</taxon>
        <taxon>Polypodiidae</taxon>
        <taxon>Polypodiales</taxon>
        <taxon>Pteridineae</taxon>
        <taxon>Pteridaceae</taxon>
        <taxon>Parkerioideae</taxon>
        <taxon>Ceratopteris</taxon>
    </lineage>
</organism>
<dbReference type="EMBL" id="CM035418">
    <property type="protein sequence ID" value="KAH7421343.1"/>
    <property type="molecule type" value="Genomic_DNA"/>
</dbReference>
<dbReference type="AlphaFoldDB" id="A0A8T2THM6"/>
<evidence type="ECO:0000313" key="3">
    <source>
        <dbReference type="EMBL" id="KAH7421343.1"/>
    </source>
</evidence>
<gene>
    <name evidence="3" type="ORF">KP509_13G052000</name>
</gene>
<feature type="repeat" description="PPR" evidence="2">
    <location>
        <begin position="615"/>
        <end position="649"/>
    </location>
</feature>
<feature type="repeat" description="PPR" evidence="2">
    <location>
        <begin position="682"/>
        <end position="716"/>
    </location>
</feature>
<feature type="repeat" description="PPR" evidence="2">
    <location>
        <begin position="274"/>
        <end position="308"/>
    </location>
</feature>
<dbReference type="SUPFAM" id="SSF81901">
    <property type="entry name" value="HCP-like"/>
    <property type="match status" value="1"/>
</dbReference>
<feature type="repeat" description="PPR" evidence="2">
    <location>
        <begin position="207"/>
        <end position="241"/>
    </location>
</feature>
<evidence type="ECO:0008006" key="5">
    <source>
        <dbReference type="Google" id="ProtNLM"/>
    </source>
</evidence>
<evidence type="ECO:0000256" key="1">
    <source>
        <dbReference type="ARBA" id="ARBA00022737"/>
    </source>
</evidence>
<reference evidence="3" key="1">
    <citation type="submission" date="2021-08" db="EMBL/GenBank/DDBJ databases">
        <title>WGS assembly of Ceratopteris richardii.</title>
        <authorList>
            <person name="Marchant D.B."/>
            <person name="Chen G."/>
            <person name="Jenkins J."/>
            <person name="Shu S."/>
            <person name="Leebens-Mack J."/>
            <person name="Grimwood J."/>
            <person name="Schmutz J."/>
            <person name="Soltis P."/>
            <person name="Soltis D."/>
            <person name="Chen Z.-H."/>
        </authorList>
    </citation>
    <scope>NUCLEOTIDE SEQUENCE</scope>
    <source>
        <strain evidence="3">Whitten #5841</strain>
        <tissue evidence="3">Leaf</tissue>
    </source>
</reference>
<dbReference type="GO" id="GO:0009451">
    <property type="term" value="P:RNA modification"/>
    <property type="evidence" value="ECO:0007669"/>
    <property type="project" value="InterPro"/>
</dbReference>
<feature type="repeat" description="PPR" evidence="2">
    <location>
        <begin position="580"/>
        <end position="614"/>
    </location>
</feature>
<dbReference type="GO" id="GO:0003723">
    <property type="term" value="F:RNA binding"/>
    <property type="evidence" value="ECO:0007669"/>
    <property type="project" value="InterPro"/>
</dbReference>
<feature type="repeat" description="PPR" evidence="2">
    <location>
        <begin position="309"/>
        <end position="343"/>
    </location>
</feature>
<feature type="repeat" description="PPR" evidence="2">
    <location>
        <begin position="376"/>
        <end position="410"/>
    </location>
</feature>
<name>A0A8T2THM6_CERRI</name>
<dbReference type="PANTHER" id="PTHR47926">
    <property type="entry name" value="PENTATRICOPEPTIDE REPEAT-CONTAINING PROTEIN"/>
    <property type="match status" value="1"/>
</dbReference>
<dbReference type="FunFam" id="1.25.40.10:FF:000344">
    <property type="entry name" value="Pentatricopeptide repeat-containing protein"/>
    <property type="match status" value="1"/>
</dbReference>
<dbReference type="Gene3D" id="1.25.40.10">
    <property type="entry name" value="Tetratricopeptide repeat domain"/>
    <property type="match status" value="6"/>
</dbReference>
<dbReference type="Proteomes" id="UP000825935">
    <property type="component" value="Chromosome 13"/>
</dbReference>
<keyword evidence="1" id="KW-0677">Repeat</keyword>
<dbReference type="GO" id="GO:0048731">
    <property type="term" value="P:system development"/>
    <property type="evidence" value="ECO:0007669"/>
    <property type="project" value="UniProtKB-ARBA"/>
</dbReference>
<dbReference type="Pfam" id="PF01535">
    <property type="entry name" value="PPR"/>
    <property type="match status" value="5"/>
</dbReference>
<dbReference type="OrthoDB" id="185373at2759"/>
<evidence type="ECO:0000313" key="4">
    <source>
        <dbReference type="Proteomes" id="UP000825935"/>
    </source>
</evidence>
<dbReference type="InterPro" id="IPR011990">
    <property type="entry name" value="TPR-like_helical_dom_sf"/>
</dbReference>
<dbReference type="Pfam" id="PF13041">
    <property type="entry name" value="PPR_2"/>
    <property type="match status" value="7"/>
</dbReference>
<comment type="caution">
    <text evidence="3">The sequence shown here is derived from an EMBL/GenBank/DDBJ whole genome shotgun (WGS) entry which is preliminary data.</text>
</comment>
<feature type="repeat" description="PPR" evidence="2">
    <location>
        <begin position="172"/>
        <end position="206"/>
    </location>
</feature>
<dbReference type="InterPro" id="IPR046960">
    <property type="entry name" value="PPR_At4g14850-like_plant"/>
</dbReference>
<accession>A0A8T2THM6</accession>
<dbReference type="FunFam" id="1.25.40.10:FF:000031">
    <property type="entry name" value="Pentatricopeptide repeat-containing protein mitochondrial"/>
    <property type="match status" value="1"/>
</dbReference>
<feature type="repeat" description="PPR" evidence="2">
    <location>
        <begin position="478"/>
        <end position="512"/>
    </location>
</feature>
<evidence type="ECO:0000256" key="2">
    <source>
        <dbReference type="PROSITE-ProRule" id="PRU00708"/>
    </source>
</evidence>
<protein>
    <recommendedName>
        <fullName evidence="5">Pentatricopeptide repeat-containing protein</fullName>
    </recommendedName>
</protein>
<proteinExistence type="predicted"/>
<dbReference type="SUPFAM" id="SSF48452">
    <property type="entry name" value="TPR-like"/>
    <property type="match status" value="1"/>
</dbReference>
<feature type="repeat" description="PPR" evidence="2">
    <location>
        <begin position="70"/>
        <end position="104"/>
    </location>
</feature>
<dbReference type="NCBIfam" id="TIGR00756">
    <property type="entry name" value="PPR"/>
    <property type="match status" value="7"/>
</dbReference>
<dbReference type="FunFam" id="1.25.40.10:FF:000073">
    <property type="entry name" value="Pentatricopeptide repeat-containing protein chloroplastic"/>
    <property type="match status" value="2"/>
</dbReference>